<accession>A0A1E2S344</accession>
<evidence type="ECO:0000259" key="10">
    <source>
        <dbReference type="PROSITE" id="PS50893"/>
    </source>
</evidence>
<dbReference type="GO" id="GO:0015697">
    <property type="term" value="P:quaternary ammonium group transport"/>
    <property type="evidence" value="ECO:0007669"/>
    <property type="project" value="UniProtKB-ARBA"/>
</dbReference>
<dbReference type="InterPro" id="IPR050093">
    <property type="entry name" value="ABC_SmlMolc_Importer"/>
</dbReference>
<dbReference type="STRING" id="1177755.A7A08_00581"/>
<keyword evidence="12" id="KW-1185">Reference proteome</keyword>
<dbReference type="FunFam" id="3.40.50.300:FF:000425">
    <property type="entry name" value="Probable ABC transporter, ATP-binding subunit"/>
    <property type="match status" value="1"/>
</dbReference>
<dbReference type="PANTHER" id="PTHR42781:SF4">
    <property type="entry name" value="SPERMIDINE_PUTRESCINE IMPORT ATP-BINDING PROTEIN POTA"/>
    <property type="match status" value="1"/>
</dbReference>
<reference evidence="11 12" key="1">
    <citation type="submission" date="2016-07" db="EMBL/GenBank/DDBJ databases">
        <title>Draft genome sequence of Methyloligella halotolerans C2T (VKM B-2706T=CCUG 61687T=DSM 25045T), a halotolerant polyhydroxybutyrate accumulating methylotroph.</title>
        <authorList>
            <person name="Vasilenko O.V."/>
            <person name="Doronina N.V."/>
            <person name="Poroshina M.N."/>
            <person name="Tarlachkov S.V."/>
            <person name="Trotsenko Y.A."/>
        </authorList>
    </citation>
    <scope>NUCLEOTIDE SEQUENCE [LARGE SCALE GENOMIC DNA]</scope>
    <source>
        <strain evidence="11 12">VKM B-2706</strain>
    </source>
</reference>
<proteinExistence type="inferred from homology"/>
<dbReference type="CDD" id="cd03259">
    <property type="entry name" value="ABC_Carb_Solutes_like"/>
    <property type="match status" value="1"/>
</dbReference>
<keyword evidence="5" id="KW-0547">Nucleotide-binding</keyword>
<dbReference type="InterPro" id="IPR008995">
    <property type="entry name" value="Mo/tungstate-bd_C_term_dom"/>
</dbReference>
<dbReference type="GO" id="GO:0015408">
    <property type="term" value="F:ABC-type ferric iron transporter activity"/>
    <property type="evidence" value="ECO:0007669"/>
    <property type="project" value="InterPro"/>
</dbReference>
<keyword evidence="11" id="KW-0378">Hydrolase</keyword>
<keyword evidence="4" id="KW-0410">Iron transport</keyword>
<dbReference type="InterPro" id="IPR013611">
    <property type="entry name" value="Transp-assoc_OB_typ2"/>
</dbReference>
<gene>
    <name evidence="11" type="ORF">A7A08_00581</name>
</gene>
<evidence type="ECO:0000256" key="7">
    <source>
        <dbReference type="ARBA" id="ARBA00023004"/>
    </source>
</evidence>
<dbReference type="InterPro" id="IPR015853">
    <property type="entry name" value="ABC_transpr_FbpC"/>
</dbReference>
<evidence type="ECO:0000256" key="4">
    <source>
        <dbReference type="ARBA" id="ARBA00022496"/>
    </source>
</evidence>
<evidence type="ECO:0000256" key="8">
    <source>
        <dbReference type="ARBA" id="ARBA00023065"/>
    </source>
</evidence>
<dbReference type="InterPro" id="IPR003439">
    <property type="entry name" value="ABC_transporter-like_ATP-bd"/>
</dbReference>
<evidence type="ECO:0000256" key="1">
    <source>
        <dbReference type="ARBA" id="ARBA00005417"/>
    </source>
</evidence>
<comment type="similarity">
    <text evidence="1">Belongs to the ABC transporter superfamily.</text>
</comment>
<evidence type="ECO:0000256" key="9">
    <source>
        <dbReference type="ARBA" id="ARBA00023136"/>
    </source>
</evidence>
<name>A0A1E2S344_9HYPH</name>
<dbReference type="Pfam" id="PF08402">
    <property type="entry name" value="TOBE_2"/>
    <property type="match status" value="1"/>
</dbReference>
<dbReference type="InterPro" id="IPR017871">
    <property type="entry name" value="ABC_transporter-like_CS"/>
</dbReference>
<sequence length="384" mass="40992">MLEFLKALRRDPGDGGQAGSTPARPDVTPKAGVSFAKPLIFDRVGRKFGRTSALNDVSLDIPPGEILCLLGPSGCGKSTLLRIAAGVERPTSGRVLLDGEEVAGPSRFVLPEKRGIGLMFQDYSLFPHLTVVQNVAYGLRDLGRAEARREAMMALDRVGLDAYAGRYPHVLSGGEQQRVALARAIAPRPGVLLMDEPFSNLDSRLRDRMRDDTLAILRETGATAIVVTHDSEEAMRMGDRIALLRDGRLMQLGSAEELYVAPNDIFAARFFSDLNEIPARVTAGRAETPLGSFEADGHADGSAVVVCIRQRDLKLLPAGEGTSARIVDRRFLGDVLLVELAVAGLDRPIFLRPPGDAPPPGTETGLGVAANAPLIFAGQGASAQ</sequence>
<keyword evidence="7" id="KW-0408">Iron</keyword>
<protein>
    <submittedName>
        <fullName evidence="11">Fe(3+) ions import ATP-binding protein FbpC</fullName>
        <ecNumber evidence="11">3.6.3.30</ecNumber>
    </submittedName>
</protein>
<dbReference type="SUPFAM" id="SSF52540">
    <property type="entry name" value="P-loop containing nucleoside triphosphate hydrolases"/>
    <property type="match status" value="1"/>
</dbReference>
<dbReference type="SUPFAM" id="SSF50331">
    <property type="entry name" value="MOP-like"/>
    <property type="match status" value="1"/>
</dbReference>
<dbReference type="InterPro" id="IPR027417">
    <property type="entry name" value="P-loop_NTPase"/>
</dbReference>
<comment type="caution">
    <text evidence="11">The sequence shown here is derived from an EMBL/GenBank/DDBJ whole genome shotgun (WGS) entry which is preliminary data.</text>
</comment>
<dbReference type="SMART" id="SM00382">
    <property type="entry name" value="AAA"/>
    <property type="match status" value="1"/>
</dbReference>
<keyword evidence="9" id="KW-0472">Membrane</keyword>
<keyword evidence="3" id="KW-1003">Cell membrane</keyword>
<evidence type="ECO:0000313" key="11">
    <source>
        <dbReference type="EMBL" id="ODA68749.1"/>
    </source>
</evidence>
<dbReference type="PANTHER" id="PTHR42781">
    <property type="entry name" value="SPERMIDINE/PUTRESCINE IMPORT ATP-BINDING PROTEIN POTA"/>
    <property type="match status" value="1"/>
</dbReference>
<feature type="domain" description="ABC transporter" evidence="10">
    <location>
        <begin position="39"/>
        <end position="271"/>
    </location>
</feature>
<dbReference type="GO" id="GO:0016887">
    <property type="term" value="F:ATP hydrolysis activity"/>
    <property type="evidence" value="ECO:0007669"/>
    <property type="project" value="InterPro"/>
</dbReference>
<dbReference type="PROSITE" id="PS50893">
    <property type="entry name" value="ABC_TRANSPORTER_2"/>
    <property type="match status" value="1"/>
</dbReference>
<organism evidence="11 12">
    <name type="scientific">Methyloligella halotolerans</name>
    <dbReference type="NCBI Taxonomy" id="1177755"/>
    <lineage>
        <taxon>Bacteria</taxon>
        <taxon>Pseudomonadati</taxon>
        <taxon>Pseudomonadota</taxon>
        <taxon>Alphaproteobacteria</taxon>
        <taxon>Hyphomicrobiales</taxon>
        <taxon>Hyphomicrobiaceae</taxon>
        <taxon>Methyloligella</taxon>
    </lineage>
</organism>
<evidence type="ECO:0000256" key="2">
    <source>
        <dbReference type="ARBA" id="ARBA00022448"/>
    </source>
</evidence>
<dbReference type="InterPro" id="IPR003593">
    <property type="entry name" value="AAA+_ATPase"/>
</dbReference>
<dbReference type="EC" id="3.6.3.30" evidence="11"/>
<evidence type="ECO:0000313" key="12">
    <source>
        <dbReference type="Proteomes" id="UP000095087"/>
    </source>
</evidence>
<dbReference type="Proteomes" id="UP000095087">
    <property type="component" value="Unassembled WGS sequence"/>
</dbReference>
<dbReference type="EMBL" id="MASI01000001">
    <property type="protein sequence ID" value="ODA68749.1"/>
    <property type="molecule type" value="Genomic_DNA"/>
</dbReference>
<dbReference type="Gene3D" id="3.40.50.300">
    <property type="entry name" value="P-loop containing nucleotide triphosphate hydrolases"/>
    <property type="match status" value="1"/>
</dbReference>
<evidence type="ECO:0000256" key="5">
    <source>
        <dbReference type="ARBA" id="ARBA00022741"/>
    </source>
</evidence>
<keyword evidence="6 11" id="KW-0067">ATP-binding</keyword>
<dbReference type="PROSITE" id="PS00211">
    <property type="entry name" value="ABC_TRANSPORTER_1"/>
    <property type="match status" value="1"/>
</dbReference>
<dbReference type="AlphaFoldDB" id="A0A1E2S344"/>
<dbReference type="GO" id="GO:0005524">
    <property type="term" value="F:ATP binding"/>
    <property type="evidence" value="ECO:0007669"/>
    <property type="project" value="UniProtKB-KW"/>
</dbReference>
<keyword evidence="2" id="KW-0813">Transport</keyword>
<dbReference type="PATRIC" id="fig|1177755.3.peg.580"/>
<evidence type="ECO:0000256" key="3">
    <source>
        <dbReference type="ARBA" id="ARBA00022475"/>
    </source>
</evidence>
<keyword evidence="8" id="KW-0406">Ion transport</keyword>
<evidence type="ECO:0000256" key="6">
    <source>
        <dbReference type="ARBA" id="ARBA00022840"/>
    </source>
</evidence>
<dbReference type="Pfam" id="PF00005">
    <property type="entry name" value="ABC_tran"/>
    <property type="match status" value="1"/>
</dbReference>
<dbReference type="GO" id="GO:0043190">
    <property type="term" value="C:ATP-binding cassette (ABC) transporter complex"/>
    <property type="evidence" value="ECO:0007669"/>
    <property type="project" value="InterPro"/>
</dbReference>